<keyword evidence="5 11" id="KW-0812">Transmembrane</keyword>
<dbReference type="InterPro" id="IPR046956">
    <property type="entry name" value="RLP23-like"/>
</dbReference>
<keyword evidence="3" id="KW-1003">Cell membrane</keyword>
<organism evidence="15 16">
    <name type="scientific">Tetracentron sinense</name>
    <name type="common">Spur-leaf</name>
    <dbReference type="NCBI Taxonomy" id="13715"/>
    <lineage>
        <taxon>Eukaryota</taxon>
        <taxon>Viridiplantae</taxon>
        <taxon>Streptophyta</taxon>
        <taxon>Embryophyta</taxon>
        <taxon>Tracheophyta</taxon>
        <taxon>Spermatophyta</taxon>
        <taxon>Magnoliopsida</taxon>
        <taxon>Trochodendrales</taxon>
        <taxon>Trochodendraceae</taxon>
        <taxon>Tetracentron</taxon>
    </lineage>
</organism>
<evidence type="ECO:0000256" key="3">
    <source>
        <dbReference type="ARBA" id="ARBA00022475"/>
    </source>
</evidence>
<gene>
    <name evidence="15" type="ORF">HHK36_014202</name>
</gene>
<evidence type="ECO:0000313" key="15">
    <source>
        <dbReference type="EMBL" id="KAF8400899.1"/>
    </source>
</evidence>
<dbReference type="InterPro" id="IPR013210">
    <property type="entry name" value="LRR_N_plant-typ"/>
</dbReference>
<dbReference type="PROSITE" id="PS51450">
    <property type="entry name" value="LRR"/>
    <property type="match status" value="1"/>
</dbReference>
<dbReference type="InterPro" id="IPR032675">
    <property type="entry name" value="LRR_dom_sf"/>
</dbReference>
<feature type="domain" description="Disease resistance R13L4/SHOC-2-like LRR" evidence="14">
    <location>
        <begin position="375"/>
        <end position="565"/>
    </location>
</feature>
<dbReference type="InterPro" id="IPR003591">
    <property type="entry name" value="Leu-rich_rpt_typical-subtyp"/>
</dbReference>
<name>A0A834Z3J9_TETSI</name>
<dbReference type="Pfam" id="PF13855">
    <property type="entry name" value="LRR_8"/>
    <property type="match status" value="2"/>
</dbReference>
<evidence type="ECO:0000256" key="8">
    <source>
        <dbReference type="ARBA" id="ARBA00022989"/>
    </source>
</evidence>
<dbReference type="PANTHER" id="PTHR48063">
    <property type="entry name" value="LRR RECEPTOR-LIKE KINASE"/>
    <property type="match status" value="1"/>
</dbReference>
<dbReference type="SUPFAM" id="SSF52058">
    <property type="entry name" value="L domain-like"/>
    <property type="match status" value="3"/>
</dbReference>
<evidence type="ECO:0000256" key="12">
    <source>
        <dbReference type="SAM" id="SignalP"/>
    </source>
</evidence>
<dbReference type="OMA" id="WIGENSF"/>
<comment type="similarity">
    <text evidence="2">Belongs to the RLP family.</text>
</comment>
<dbReference type="FunFam" id="3.80.10.10:FF:000111">
    <property type="entry name" value="LRR receptor-like serine/threonine-protein kinase ERECTA"/>
    <property type="match status" value="1"/>
</dbReference>
<evidence type="ECO:0000256" key="4">
    <source>
        <dbReference type="ARBA" id="ARBA00022614"/>
    </source>
</evidence>
<evidence type="ECO:0000256" key="7">
    <source>
        <dbReference type="ARBA" id="ARBA00022737"/>
    </source>
</evidence>
<reference evidence="15 16" key="1">
    <citation type="submission" date="2020-04" db="EMBL/GenBank/DDBJ databases">
        <title>Plant Genome Project.</title>
        <authorList>
            <person name="Zhang R.-G."/>
        </authorList>
    </citation>
    <scope>NUCLEOTIDE SEQUENCE [LARGE SCALE GENOMIC DNA]</scope>
    <source>
        <strain evidence="15">YNK0</strain>
        <tissue evidence="15">Leaf</tissue>
    </source>
</reference>
<feature type="signal peptide" evidence="12">
    <location>
        <begin position="1"/>
        <end position="41"/>
    </location>
</feature>
<dbReference type="PROSITE" id="PS51257">
    <property type="entry name" value="PROKAR_LIPOPROTEIN"/>
    <property type="match status" value="1"/>
</dbReference>
<evidence type="ECO:0000256" key="11">
    <source>
        <dbReference type="SAM" id="Phobius"/>
    </source>
</evidence>
<keyword evidence="8 11" id="KW-1133">Transmembrane helix</keyword>
<keyword evidence="10" id="KW-0325">Glycoprotein</keyword>
<dbReference type="SMART" id="SM00369">
    <property type="entry name" value="LRR_TYP"/>
    <property type="match status" value="9"/>
</dbReference>
<feature type="domain" description="Leucine-rich repeat-containing N-terminal plant-type" evidence="13">
    <location>
        <begin position="52"/>
        <end position="87"/>
    </location>
</feature>
<dbReference type="EMBL" id="JABCRI010000009">
    <property type="protein sequence ID" value="KAF8400899.1"/>
    <property type="molecule type" value="Genomic_DNA"/>
</dbReference>
<comment type="subcellular location">
    <subcellularLocation>
        <location evidence="1">Cell membrane</location>
        <topology evidence="1">Single-pass type I membrane protein</topology>
    </subcellularLocation>
</comment>
<dbReference type="Proteomes" id="UP000655225">
    <property type="component" value="Unassembled WGS sequence"/>
</dbReference>
<keyword evidence="9 11" id="KW-0472">Membrane</keyword>
<proteinExistence type="inferred from homology"/>
<dbReference type="PANTHER" id="PTHR48063:SF90">
    <property type="entry name" value="OS11G0565920 PROTEIN"/>
    <property type="match status" value="1"/>
</dbReference>
<dbReference type="Pfam" id="PF23598">
    <property type="entry name" value="LRR_14"/>
    <property type="match status" value="1"/>
</dbReference>
<feature type="chain" id="PRO_5032352691" description="Leucine-rich repeat-containing N-terminal plant-type domain-containing protein" evidence="12">
    <location>
        <begin position="42"/>
        <end position="1014"/>
    </location>
</feature>
<evidence type="ECO:0000259" key="13">
    <source>
        <dbReference type="Pfam" id="PF08263"/>
    </source>
</evidence>
<dbReference type="OrthoDB" id="1060944at2759"/>
<evidence type="ECO:0000256" key="2">
    <source>
        <dbReference type="ARBA" id="ARBA00009592"/>
    </source>
</evidence>
<dbReference type="FunFam" id="3.80.10.10:FF:000649">
    <property type="entry name" value="Leucine Rich Repeat family protein"/>
    <property type="match status" value="1"/>
</dbReference>
<evidence type="ECO:0000259" key="14">
    <source>
        <dbReference type="Pfam" id="PF23598"/>
    </source>
</evidence>
<comment type="caution">
    <text evidence="15">The sequence shown here is derived from an EMBL/GenBank/DDBJ whole genome shotgun (WGS) entry which is preliminary data.</text>
</comment>
<dbReference type="GO" id="GO:0005886">
    <property type="term" value="C:plasma membrane"/>
    <property type="evidence" value="ECO:0007669"/>
    <property type="project" value="UniProtKB-SubCell"/>
</dbReference>
<evidence type="ECO:0000313" key="16">
    <source>
        <dbReference type="Proteomes" id="UP000655225"/>
    </source>
</evidence>
<dbReference type="Pfam" id="PF08263">
    <property type="entry name" value="LRRNT_2"/>
    <property type="match status" value="1"/>
</dbReference>
<evidence type="ECO:0008006" key="17">
    <source>
        <dbReference type="Google" id="ProtNLM"/>
    </source>
</evidence>
<feature type="transmembrane region" description="Helical" evidence="11">
    <location>
        <begin position="953"/>
        <end position="977"/>
    </location>
</feature>
<evidence type="ECO:0000256" key="10">
    <source>
        <dbReference type="ARBA" id="ARBA00023180"/>
    </source>
</evidence>
<keyword evidence="16" id="KW-1185">Reference proteome</keyword>
<protein>
    <recommendedName>
        <fullName evidence="17">Leucine-rich repeat-containing N-terminal plant-type domain-containing protein</fullName>
    </recommendedName>
</protein>
<evidence type="ECO:0000256" key="5">
    <source>
        <dbReference type="ARBA" id="ARBA00022692"/>
    </source>
</evidence>
<dbReference type="FunFam" id="3.80.10.10:FF:000041">
    <property type="entry name" value="LRR receptor-like serine/threonine-protein kinase ERECTA"/>
    <property type="match status" value="1"/>
</dbReference>
<dbReference type="Pfam" id="PF00560">
    <property type="entry name" value="LRR_1"/>
    <property type="match status" value="5"/>
</dbReference>
<accession>A0A834Z3J9</accession>
<keyword evidence="4" id="KW-0433">Leucine-rich repeat</keyword>
<dbReference type="PRINTS" id="PR00019">
    <property type="entry name" value="LEURICHRPT"/>
</dbReference>
<dbReference type="AlphaFoldDB" id="A0A834Z3J9"/>
<keyword evidence="6 12" id="KW-0732">Signal</keyword>
<evidence type="ECO:0000256" key="1">
    <source>
        <dbReference type="ARBA" id="ARBA00004251"/>
    </source>
</evidence>
<dbReference type="FunFam" id="3.80.10.10:FF:000095">
    <property type="entry name" value="LRR receptor-like serine/threonine-protein kinase GSO1"/>
    <property type="match status" value="1"/>
</dbReference>
<dbReference type="Gene3D" id="3.80.10.10">
    <property type="entry name" value="Ribonuclease Inhibitor"/>
    <property type="match status" value="4"/>
</dbReference>
<dbReference type="InterPro" id="IPR001611">
    <property type="entry name" value="Leu-rich_rpt"/>
</dbReference>
<evidence type="ECO:0000256" key="9">
    <source>
        <dbReference type="ARBA" id="ARBA00023136"/>
    </source>
</evidence>
<sequence>MNSQNKYMKMMGSCSILTHLLFLLLLLLGCLHLETIKPTLGNEDLKVGCGEKDRKALLEFKEGLNDSSGWLSSWVGEDCCSWRGVGCIKKTGRVIKLDLRNSFCVYQLIYPKEGGYRKVPSRSCLSGKINPSLFHLKHLNYLDLSMINFGGISIPEFMGSLKNLKYLNLSNACFTGKIPPHLGNLSRLNYLDLQDQSYVCELEAGIYADNLKWLSGLSSLKYLDMTVVNLGMVGADWLKDFNMLLPSLSELHLINCRLDSPPLSLPFVNFSLLSVLDLSDNFFGSSMPLWLFNISSLANLHLSNNYLRGSIPDAFADMTSLQELDLSSNDEMGGEIPRTLGTLCNLKRLDLSVNRITGEITKFLDRLSGCTNSSLEMLHLDDNQLSGHLPNSLGNLKKLRSLGLSKNQMNGTIPESVGQLSELFMLDLSNNQMNGTIPESVGQLSELVMLDLSYNSWEGVISEVHFLNLTRLEEMDISSTRLEEMDVSLISPTKSLVFNTRNEWIPPFSTLKSIKMDNVQMGPSFPAWLQTQKELNSISLSNVGILETVPDWFWKLPDIEYLDLSNNRIRGRLPNSMNFNDASEFILSSNLFSGPIPVNIGEIMPRLIVLDLSRNILNGSIPYSIGKMKDLINLFLSDNQFSGELPGFWKGLQQLSHLAIANNNLTGNIPSSMGFLHSLTLLLLNNNSLDGELPSSLQNCTQLFTIDLGENRFSGKVPKWIGENSFSLRVLSLRSNLFSGNIPLHLCHLFELRILDLANNNLSGFIPHCLGNLATLVHRVGGTALTENDLIHVVAKGKYLEYRGGRVILVKSIDLSSNNLTGEIPEEITGLLELGTLNLSFNSLTGKIPEKIGNLKMLETLDLSRNQLSGSIPQSLSSLNFLSYLNLSHNNLWGEIPSGYQLQTLNDPSIYEGNQALCGPPLVAKCSRDEASQGPSSIGGDGEGRDDEDGFEMLWFCTSMALGFVGGFWGVCGTLLIKKTWRHAYFRFFDNMKDGLFMIAAVNVARLKRKMDLE</sequence>
<keyword evidence="7" id="KW-0677">Repeat</keyword>
<dbReference type="InterPro" id="IPR055414">
    <property type="entry name" value="LRR_R13L4/SHOC2-like"/>
</dbReference>
<evidence type="ECO:0000256" key="6">
    <source>
        <dbReference type="ARBA" id="ARBA00022729"/>
    </source>
</evidence>